<comment type="caution">
    <text evidence="3">The sequence shown here is derived from an EMBL/GenBank/DDBJ whole genome shotgun (WGS) entry which is preliminary data.</text>
</comment>
<dbReference type="Pfam" id="PF00188">
    <property type="entry name" value="CAP"/>
    <property type="match status" value="1"/>
</dbReference>
<gene>
    <name evidence="3" type="ORF">Pla123a_09440</name>
</gene>
<reference evidence="3 4" key="1">
    <citation type="submission" date="2019-02" db="EMBL/GenBank/DDBJ databases">
        <title>Deep-cultivation of Planctomycetes and their phenomic and genomic characterization uncovers novel biology.</title>
        <authorList>
            <person name="Wiegand S."/>
            <person name="Jogler M."/>
            <person name="Boedeker C."/>
            <person name="Pinto D."/>
            <person name="Vollmers J."/>
            <person name="Rivas-Marin E."/>
            <person name="Kohn T."/>
            <person name="Peeters S.H."/>
            <person name="Heuer A."/>
            <person name="Rast P."/>
            <person name="Oberbeckmann S."/>
            <person name="Bunk B."/>
            <person name="Jeske O."/>
            <person name="Meyerdierks A."/>
            <person name="Storesund J.E."/>
            <person name="Kallscheuer N."/>
            <person name="Luecker S."/>
            <person name="Lage O.M."/>
            <person name="Pohl T."/>
            <person name="Merkel B.J."/>
            <person name="Hornburger P."/>
            <person name="Mueller R.-W."/>
            <person name="Bruemmer F."/>
            <person name="Labrenz M."/>
            <person name="Spormann A.M."/>
            <person name="Op Den Camp H."/>
            <person name="Overmann J."/>
            <person name="Amann R."/>
            <person name="Jetten M.S.M."/>
            <person name="Mascher T."/>
            <person name="Medema M.H."/>
            <person name="Devos D.P."/>
            <person name="Kaster A.-K."/>
            <person name="Ovreas L."/>
            <person name="Rohde M."/>
            <person name="Galperin M.Y."/>
            <person name="Jogler C."/>
        </authorList>
    </citation>
    <scope>NUCLEOTIDE SEQUENCE [LARGE SCALE GENOMIC DNA]</scope>
    <source>
        <strain evidence="3 4">Pla123a</strain>
    </source>
</reference>
<dbReference type="InterPro" id="IPR014044">
    <property type="entry name" value="CAP_dom"/>
</dbReference>
<evidence type="ECO:0000313" key="4">
    <source>
        <dbReference type="Proteomes" id="UP000318478"/>
    </source>
</evidence>
<dbReference type="CDD" id="cd05379">
    <property type="entry name" value="CAP_bacterial"/>
    <property type="match status" value="1"/>
</dbReference>
<protein>
    <submittedName>
        <fullName evidence="3">Cysteine-rich secretory protein family protein</fullName>
    </submittedName>
</protein>
<dbReference type="AlphaFoldDB" id="A0A5C5YT27"/>
<accession>A0A5C5YT27</accession>
<feature type="signal peptide" evidence="1">
    <location>
        <begin position="1"/>
        <end position="20"/>
    </location>
</feature>
<keyword evidence="1" id="KW-0732">Signal</keyword>
<keyword evidence="4" id="KW-1185">Reference proteome</keyword>
<dbReference type="PANTHER" id="PTHR31157:SF1">
    <property type="entry name" value="SCP DOMAIN-CONTAINING PROTEIN"/>
    <property type="match status" value="1"/>
</dbReference>
<dbReference type="PANTHER" id="PTHR31157">
    <property type="entry name" value="SCP DOMAIN-CONTAINING PROTEIN"/>
    <property type="match status" value="1"/>
</dbReference>
<dbReference type="Proteomes" id="UP000318478">
    <property type="component" value="Unassembled WGS sequence"/>
</dbReference>
<dbReference type="RefSeq" id="WP_197527676.1">
    <property type="nucleotide sequence ID" value="NZ_SJPO01000002.1"/>
</dbReference>
<sequence length="277" mass="30921" precursor="true">MNRYCSAALLALLLAVTANAQENENSDHEVMLLEQVASQSGDDASITASDEKNATQQMVDVIVERTNKFRREKGLTAVERDKKLTATARDFARYMARTGKYGHRADGSRPAQRAADHDYDYCLVAENIAYYFNPDDLEAPEYADWFVDGWIDSKGHRENMLNKHVTQTGVGVARHDPSGYLFAVQLFGRPTSEHVEFQVINKAGKEVAYRLLQDGESKKFTLPARAGMSHTRCFAPQISLESGKPLRVERGAEYSIRAGDSGVELEKKAGQDRDPSR</sequence>
<dbReference type="SUPFAM" id="SSF55797">
    <property type="entry name" value="PR-1-like"/>
    <property type="match status" value="1"/>
</dbReference>
<dbReference type="Gene3D" id="3.40.33.10">
    <property type="entry name" value="CAP"/>
    <property type="match status" value="1"/>
</dbReference>
<name>A0A5C5YT27_9BACT</name>
<feature type="domain" description="SCP" evidence="2">
    <location>
        <begin position="64"/>
        <end position="187"/>
    </location>
</feature>
<dbReference type="EMBL" id="SJPO01000002">
    <property type="protein sequence ID" value="TWT78154.1"/>
    <property type="molecule type" value="Genomic_DNA"/>
</dbReference>
<proteinExistence type="predicted"/>
<dbReference type="InterPro" id="IPR035940">
    <property type="entry name" value="CAP_sf"/>
</dbReference>
<evidence type="ECO:0000259" key="2">
    <source>
        <dbReference type="Pfam" id="PF00188"/>
    </source>
</evidence>
<organism evidence="3 4">
    <name type="scientific">Posidoniimonas polymericola</name>
    <dbReference type="NCBI Taxonomy" id="2528002"/>
    <lineage>
        <taxon>Bacteria</taxon>
        <taxon>Pseudomonadati</taxon>
        <taxon>Planctomycetota</taxon>
        <taxon>Planctomycetia</taxon>
        <taxon>Pirellulales</taxon>
        <taxon>Lacipirellulaceae</taxon>
        <taxon>Posidoniimonas</taxon>
    </lineage>
</organism>
<evidence type="ECO:0000256" key="1">
    <source>
        <dbReference type="SAM" id="SignalP"/>
    </source>
</evidence>
<feature type="chain" id="PRO_5022804867" evidence="1">
    <location>
        <begin position="21"/>
        <end position="277"/>
    </location>
</feature>
<evidence type="ECO:0000313" key="3">
    <source>
        <dbReference type="EMBL" id="TWT78154.1"/>
    </source>
</evidence>